<feature type="domain" description="GH10" evidence="4">
    <location>
        <begin position="191"/>
        <end position="401"/>
    </location>
</feature>
<dbReference type="InterPro" id="IPR001000">
    <property type="entry name" value="GH10_dom"/>
</dbReference>
<accession>A0A7C2P6J2</accession>
<comment type="caution">
    <text evidence="5">The sequence shown here is derived from an EMBL/GenBank/DDBJ whole genome shotgun (WGS) entry which is preliminary data.</text>
</comment>
<sequence length="497" mass="54904">MGLIRFAVHPPELLADWPEVQRGYLSGTDGRVFPTRIEIDGLVVGCRRSSSESGKLHVAWPVPGFGRPVLQTTSLPEREEPYLLPVELARGELVQVRNQAAAWELAGMQMPGELQPLVKQAYRAFSRAASSQEDVPASCGFATEALQATCRAAEVLCQGFTRQALAGRQQRYPHLPASLGCELGGPLTPEQSDLFCAAFNAVTIPVRWTQIETSEGNYHWEPIDELATWAEQQRLILRGGPLIDLGPGGLPEWLSRWEHDIFNLQSFVCDFVETAIARYVGRIRLWEIAARFNTGGALTLSEESRLSLLVRVLEVARQVDEEAQLWLRVDQPWGEYQARGQHRLSPLQVVDALLRSGVSLAGVNLEIATGYQPRGTPYRDQLDFSRLVDSYSVLGVPLHITLMAPSSLGPDPNAVPDLEIDPRGWPAACDEEQQAKWLERCLPLLMAKPAVAGVSWGTFSDADPHEFPRSGLLHADGTPKSALERLIEYRQTLGGRG</sequence>
<keyword evidence="3" id="KW-0624">Polysaccharide degradation</keyword>
<evidence type="ECO:0000256" key="3">
    <source>
        <dbReference type="ARBA" id="ARBA00023326"/>
    </source>
</evidence>
<keyword evidence="2" id="KW-0119">Carbohydrate metabolism</keyword>
<dbReference type="InterPro" id="IPR017853">
    <property type="entry name" value="GH"/>
</dbReference>
<keyword evidence="1 5" id="KW-0378">Hydrolase</keyword>
<gene>
    <name evidence="5" type="ORF">ENQ76_11075</name>
</gene>
<dbReference type="AlphaFoldDB" id="A0A7C2P6J2"/>
<dbReference type="Gene3D" id="3.20.20.80">
    <property type="entry name" value="Glycosidases"/>
    <property type="match status" value="1"/>
</dbReference>
<evidence type="ECO:0000259" key="4">
    <source>
        <dbReference type="Pfam" id="PF00331"/>
    </source>
</evidence>
<dbReference type="GO" id="GO:0004553">
    <property type="term" value="F:hydrolase activity, hydrolyzing O-glycosyl compounds"/>
    <property type="evidence" value="ECO:0007669"/>
    <property type="project" value="InterPro"/>
</dbReference>
<evidence type="ECO:0000256" key="1">
    <source>
        <dbReference type="ARBA" id="ARBA00022801"/>
    </source>
</evidence>
<proteinExistence type="predicted"/>
<name>A0A7C2P6J2_9PLAN</name>
<protein>
    <submittedName>
        <fullName evidence="5">Glycoside hydrolase</fullName>
    </submittedName>
</protein>
<evidence type="ECO:0000313" key="5">
    <source>
        <dbReference type="EMBL" id="HEN15995.1"/>
    </source>
</evidence>
<evidence type="ECO:0000256" key="2">
    <source>
        <dbReference type="ARBA" id="ARBA00023277"/>
    </source>
</evidence>
<dbReference type="Pfam" id="PF00331">
    <property type="entry name" value="Glyco_hydro_10"/>
    <property type="match status" value="1"/>
</dbReference>
<dbReference type="SUPFAM" id="SSF51445">
    <property type="entry name" value="(Trans)glycosidases"/>
    <property type="match status" value="1"/>
</dbReference>
<dbReference type="GO" id="GO:0000272">
    <property type="term" value="P:polysaccharide catabolic process"/>
    <property type="evidence" value="ECO:0007669"/>
    <property type="project" value="UniProtKB-KW"/>
</dbReference>
<dbReference type="EMBL" id="DSOK01000308">
    <property type="protein sequence ID" value="HEN15995.1"/>
    <property type="molecule type" value="Genomic_DNA"/>
</dbReference>
<organism evidence="5">
    <name type="scientific">Schlesneria paludicola</name>
    <dbReference type="NCBI Taxonomy" id="360056"/>
    <lineage>
        <taxon>Bacteria</taxon>
        <taxon>Pseudomonadati</taxon>
        <taxon>Planctomycetota</taxon>
        <taxon>Planctomycetia</taxon>
        <taxon>Planctomycetales</taxon>
        <taxon>Planctomycetaceae</taxon>
        <taxon>Schlesneria</taxon>
    </lineage>
</organism>
<reference evidence="5" key="1">
    <citation type="journal article" date="2020" name="mSystems">
        <title>Genome- and Community-Level Interaction Insights into Carbon Utilization and Element Cycling Functions of Hydrothermarchaeota in Hydrothermal Sediment.</title>
        <authorList>
            <person name="Zhou Z."/>
            <person name="Liu Y."/>
            <person name="Xu W."/>
            <person name="Pan J."/>
            <person name="Luo Z.H."/>
            <person name="Li M."/>
        </authorList>
    </citation>
    <scope>NUCLEOTIDE SEQUENCE [LARGE SCALE GENOMIC DNA]</scope>
    <source>
        <strain evidence="5">SpSt-339</strain>
    </source>
</reference>